<proteinExistence type="predicted"/>
<protein>
    <submittedName>
        <fullName evidence="1">Uncharacterized protein</fullName>
    </submittedName>
</protein>
<feature type="non-terminal residue" evidence="1">
    <location>
        <position position="1"/>
    </location>
</feature>
<dbReference type="Gramene" id="ERM93983">
    <property type="protein sequence ID" value="ERM93983"/>
    <property type="gene ID" value="AMTR_s00136p00059740"/>
</dbReference>
<dbReference type="AlphaFoldDB" id="W1NEX3"/>
<dbReference type="Proteomes" id="UP000017836">
    <property type="component" value="Unassembled WGS sequence"/>
</dbReference>
<dbReference type="EMBL" id="KI397522">
    <property type="protein sequence ID" value="ERM93983.1"/>
    <property type="molecule type" value="Genomic_DNA"/>
</dbReference>
<gene>
    <name evidence="1" type="ORF">AMTR_s00136p00059740</name>
</gene>
<organism evidence="1 2">
    <name type="scientific">Amborella trichopoda</name>
    <dbReference type="NCBI Taxonomy" id="13333"/>
    <lineage>
        <taxon>Eukaryota</taxon>
        <taxon>Viridiplantae</taxon>
        <taxon>Streptophyta</taxon>
        <taxon>Embryophyta</taxon>
        <taxon>Tracheophyta</taxon>
        <taxon>Spermatophyta</taxon>
        <taxon>Magnoliopsida</taxon>
        <taxon>Amborellales</taxon>
        <taxon>Amborellaceae</taxon>
        <taxon>Amborella</taxon>
    </lineage>
</organism>
<keyword evidence="2" id="KW-1185">Reference proteome</keyword>
<sequence>PPHLHADPFPCSSSHLFSPPLHLCTAFHHLDPQVSPFFVHLIPIQHHLEPNNIRLNSPHIPILEQSLQHSLVGHVKSIEMTSRVKRNGAKAFGGNPTSHVGRSQMVNSSSPSRRLKLVIKLFNGLHPI</sequence>
<accession>W1NEX3</accession>
<evidence type="ECO:0000313" key="2">
    <source>
        <dbReference type="Proteomes" id="UP000017836"/>
    </source>
</evidence>
<reference evidence="2" key="1">
    <citation type="journal article" date="2013" name="Science">
        <title>The Amborella genome and the evolution of flowering plants.</title>
        <authorList>
            <consortium name="Amborella Genome Project"/>
        </authorList>
    </citation>
    <scope>NUCLEOTIDE SEQUENCE [LARGE SCALE GENOMIC DNA]</scope>
</reference>
<dbReference type="HOGENOM" id="CLU_1965174_0_0_1"/>
<evidence type="ECO:0000313" key="1">
    <source>
        <dbReference type="EMBL" id="ERM93983.1"/>
    </source>
</evidence>
<name>W1NEX3_AMBTC</name>